<gene>
    <name evidence="2" type="ORF">GDO81_025771</name>
</gene>
<proteinExistence type="predicted"/>
<dbReference type="EMBL" id="WNYA01004197">
    <property type="protein sequence ID" value="KAG8542939.1"/>
    <property type="molecule type" value="Genomic_DNA"/>
</dbReference>
<keyword evidence="3" id="KW-1185">Reference proteome</keyword>
<dbReference type="EMBL" id="WNYA01004197">
    <property type="protein sequence ID" value="KAG8542938.1"/>
    <property type="molecule type" value="Genomic_DNA"/>
</dbReference>
<organism evidence="2 3">
    <name type="scientific">Engystomops pustulosus</name>
    <name type="common">Tungara frog</name>
    <name type="synonym">Physalaemus pustulosus</name>
    <dbReference type="NCBI Taxonomy" id="76066"/>
    <lineage>
        <taxon>Eukaryota</taxon>
        <taxon>Metazoa</taxon>
        <taxon>Chordata</taxon>
        <taxon>Craniata</taxon>
        <taxon>Vertebrata</taxon>
        <taxon>Euteleostomi</taxon>
        <taxon>Amphibia</taxon>
        <taxon>Batrachia</taxon>
        <taxon>Anura</taxon>
        <taxon>Neobatrachia</taxon>
        <taxon>Hyloidea</taxon>
        <taxon>Leptodactylidae</taxon>
        <taxon>Leiuperinae</taxon>
        <taxon>Engystomops</taxon>
    </lineage>
</organism>
<reference evidence="2" key="1">
    <citation type="thesis" date="2020" institute="ProQuest LLC" country="789 East Eisenhower Parkway, Ann Arbor, MI, USA">
        <title>Comparative Genomics and Chromosome Evolution.</title>
        <authorList>
            <person name="Mudd A.B."/>
        </authorList>
    </citation>
    <scope>NUCLEOTIDE SEQUENCE</scope>
    <source>
        <strain evidence="2">237g6f4</strain>
        <tissue evidence="2">Blood</tissue>
    </source>
</reference>
<dbReference type="AlphaFoldDB" id="A0AAV6ZAG9"/>
<evidence type="ECO:0000313" key="3">
    <source>
        <dbReference type="Proteomes" id="UP000824782"/>
    </source>
</evidence>
<comment type="caution">
    <text evidence="2">The sequence shown here is derived from an EMBL/GenBank/DDBJ whole genome shotgun (WGS) entry which is preliminary data.</text>
</comment>
<evidence type="ECO:0000313" key="2">
    <source>
        <dbReference type="EMBL" id="KAG8542938.1"/>
    </source>
</evidence>
<evidence type="ECO:0000256" key="1">
    <source>
        <dbReference type="SAM" id="MobiDB-lite"/>
    </source>
</evidence>
<protein>
    <submittedName>
        <fullName evidence="2">Uncharacterized protein</fullName>
    </submittedName>
</protein>
<sequence length="87" mass="9712">MSSAETTLCSYLSSHRDSPSSSPTLSVCIFQEEDKKAAVNRNKDRVTSHGHPAETQQTGKGCSFHSHTYICINLFIRRDLWKSGQPL</sequence>
<name>A0AAV6ZAG9_ENGPU</name>
<dbReference type="Proteomes" id="UP000824782">
    <property type="component" value="Unassembled WGS sequence"/>
</dbReference>
<accession>A0AAV6ZAG9</accession>
<feature type="region of interest" description="Disordered" evidence="1">
    <location>
        <begin position="1"/>
        <end position="24"/>
    </location>
</feature>